<accession>A0A5N6TC27</accession>
<keyword evidence="1" id="KW-0472">Membrane</keyword>
<name>A0A5N6TC27_ASPPS</name>
<keyword evidence="1" id="KW-1133">Transmembrane helix</keyword>
<feature type="transmembrane region" description="Helical" evidence="1">
    <location>
        <begin position="21"/>
        <end position="42"/>
    </location>
</feature>
<dbReference type="RefSeq" id="XP_031919744.1">
    <property type="nucleotide sequence ID" value="XM_032052980.1"/>
</dbReference>
<dbReference type="Proteomes" id="UP000325672">
    <property type="component" value="Unassembled WGS sequence"/>
</dbReference>
<dbReference type="GeneID" id="43637190"/>
<reference evidence="2 3" key="1">
    <citation type="submission" date="2019-04" db="EMBL/GenBank/DDBJ databases">
        <title>Friends and foes A comparative genomics study of 23 Aspergillus species from section Flavi.</title>
        <authorList>
            <consortium name="DOE Joint Genome Institute"/>
            <person name="Kjaerbolling I."/>
            <person name="Vesth T."/>
            <person name="Frisvad J.C."/>
            <person name="Nybo J.L."/>
            <person name="Theobald S."/>
            <person name="Kildgaard S."/>
            <person name="Isbrandt T."/>
            <person name="Kuo A."/>
            <person name="Sato A."/>
            <person name="Lyhne E.K."/>
            <person name="Kogle M.E."/>
            <person name="Wiebenga A."/>
            <person name="Kun R.S."/>
            <person name="Lubbers R.J."/>
            <person name="Makela M.R."/>
            <person name="Barry K."/>
            <person name="Chovatia M."/>
            <person name="Clum A."/>
            <person name="Daum C."/>
            <person name="Haridas S."/>
            <person name="He G."/>
            <person name="LaButti K."/>
            <person name="Lipzen A."/>
            <person name="Mondo S."/>
            <person name="Riley R."/>
            <person name="Salamov A."/>
            <person name="Simmons B.A."/>
            <person name="Magnuson J.K."/>
            <person name="Henrissat B."/>
            <person name="Mortensen U.H."/>
            <person name="Larsen T.O."/>
            <person name="Devries R.P."/>
            <person name="Grigoriev I.V."/>
            <person name="Machida M."/>
            <person name="Baker S.E."/>
            <person name="Andersen M.R."/>
        </authorList>
    </citation>
    <scope>NUCLEOTIDE SEQUENCE [LARGE SCALE GENOMIC DNA]</scope>
    <source>
        <strain evidence="2 3">CBS 117625</strain>
    </source>
</reference>
<keyword evidence="3" id="KW-1185">Reference proteome</keyword>
<sequence>MRKSVNCRIRYELRTRCLNRCWALFALLSLVSMMSVIGVRPFESEDSDIRKYNLRPPS</sequence>
<gene>
    <name evidence="2" type="ORF">BDV38DRAFT_231921</name>
</gene>
<proteinExistence type="predicted"/>
<organism evidence="2 3">
    <name type="scientific">Aspergillus pseudotamarii</name>
    <dbReference type="NCBI Taxonomy" id="132259"/>
    <lineage>
        <taxon>Eukaryota</taxon>
        <taxon>Fungi</taxon>
        <taxon>Dikarya</taxon>
        <taxon>Ascomycota</taxon>
        <taxon>Pezizomycotina</taxon>
        <taxon>Eurotiomycetes</taxon>
        <taxon>Eurotiomycetidae</taxon>
        <taxon>Eurotiales</taxon>
        <taxon>Aspergillaceae</taxon>
        <taxon>Aspergillus</taxon>
        <taxon>Aspergillus subgen. Circumdati</taxon>
    </lineage>
</organism>
<evidence type="ECO:0000313" key="2">
    <source>
        <dbReference type="EMBL" id="KAE8143681.1"/>
    </source>
</evidence>
<protein>
    <submittedName>
        <fullName evidence="2">Uncharacterized protein</fullName>
    </submittedName>
</protein>
<keyword evidence="1" id="KW-0812">Transmembrane</keyword>
<evidence type="ECO:0000256" key="1">
    <source>
        <dbReference type="SAM" id="Phobius"/>
    </source>
</evidence>
<dbReference type="AlphaFoldDB" id="A0A5N6TC27"/>
<evidence type="ECO:0000313" key="3">
    <source>
        <dbReference type="Proteomes" id="UP000325672"/>
    </source>
</evidence>
<dbReference type="EMBL" id="ML743551">
    <property type="protein sequence ID" value="KAE8143681.1"/>
    <property type="molecule type" value="Genomic_DNA"/>
</dbReference>